<keyword evidence="3 8" id="KW-0597">Phosphoprotein</keyword>
<dbReference type="InterPro" id="IPR013767">
    <property type="entry name" value="PAS_fold"/>
</dbReference>
<feature type="domain" description="HPt" evidence="13">
    <location>
        <begin position="1403"/>
        <end position="1503"/>
    </location>
</feature>
<dbReference type="InterPro" id="IPR008207">
    <property type="entry name" value="Sig_transdc_His_kin_Hpt_dom"/>
</dbReference>
<dbReference type="PROSITE" id="PS50110">
    <property type="entry name" value="RESPONSE_REGULATORY"/>
    <property type="match status" value="2"/>
</dbReference>
<dbReference type="InterPro" id="IPR003661">
    <property type="entry name" value="HisK_dim/P_dom"/>
</dbReference>
<dbReference type="PANTHER" id="PTHR45339">
    <property type="entry name" value="HYBRID SIGNAL TRANSDUCTION HISTIDINE KINASE J"/>
    <property type="match status" value="1"/>
</dbReference>
<dbReference type="InterPro" id="IPR004358">
    <property type="entry name" value="Sig_transdc_His_kin-like_C"/>
</dbReference>
<dbReference type="PROSITE" id="PS50894">
    <property type="entry name" value="HPT"/>
    <property type="match status" value="1"/>
</dbReference>
<protein>
    <recommendedName>
        <fullName evidence="2">histidine kinase</fullName>
        <ecNumber evidence="2">2.7.13.3</ecNumber>
    </recommendedName>
</protein>
<accession>A0ABT5WDY1</accession>
<feature type="domain" description="PAS" evidence="11">
    <location>
        <begin position="137"/>
        <end position="207"/>
    </location>
</feature>
<dbReference type="PROSITE" id="PS50109">
    <property type="entry name" value="HIS_KIN"/>
    <property type="match status" value="1"/>
</dbReference>
<evidence type="ECO:0000256" key="1">
    <source>
        <dbReference type="ARBA" id="ARBA00000085"/>
    </source>
</evidence>
<dbReference type="PROSITE" id="PS50112">
    <property type="entry name" value="PAS"/>
    <property type="match status" value="3"/>
</dbReference>
<feature type="domain" description="PAC" evidence="12">
    <location>
        <begin position="625"/>
        <end position="677"/>
    </location>
</feature>
<evidence type="ECO:0000256" key="6">
    <source>
        <dbReference type="ARBA" id="ARBA00023012"/>
    </source>
</evidence>
<dbReference type="Gene3D" id="2.10.70.100">
    <property type="match status" value="1"/>
</dbReference>
<dbReference type="InterPro" id="IPR003018">
    <property type="entry name" value="GAF"/>
</dbReference>
<dbReference type="PROSITE" id="PS50113">
    <property type="entry name" value="PAC"/>
    <property type="match status" value="2"/>
</dbReference>
<dbReference type="Pfam" id="PF08448">
    <property type="entry name" value="PAS_4"/>
    <property type="match status" value="1"/>
</dbReference>
<evidence type="ECO:0000256" key="7">
    <source>
        <dbReference type="PROSITE-ProRule" id="PRU00110"/>
    </source>
</evidence>
<evidence type="ECO:0000256" key="8">
    <source>
        <dbReference type="PROSITE-ProRule" id="PRU00169"/>
    </source>
</evidence>
<dbReference type="SMART" id="SM00387">
    <property type="entry name" value="HATPase_c"/>
    <property type="match status" value="1"/>
</dbReference>
<comment type="catalytic activity">
    <reaction evidence="1">
        <text>ATP + protein L-histidine = ADP + protein N-phospho-L-histidine.</text>
        <dbReference type="EC" id="2.7.13.3"/>
    </reaction>
</comment>
<evidence type="ECO:0000256" key="5">
    <source>
        <dbReference type="ARBA" id="ARBA00022777"/>
    </source>
</evidence>
<dbReference type="InterPro" id="IPR013655">
    <property type="entry name" value="PAS_fold_3"/>
</dbReference>
<feature type="domain" description="PAS" evidence="11">
    <location>
        <begin position="552"/>
        <end position="598"/>
    </location>
</feature>
<dbReference type="Gene3D" id="3.30.565.10">
    <property type="entry name" value="Histidine kinase-like ATPase, C-terminal domain"/>
    <property type="match status" value="1"/>
</dbReference>
<dbReference type="InterPro" id="IPR036641">
    <property type="entry name" value="HPT_dom_sf"/>
</dbReference>
<dbReference type="Pfam" id="PF01627">
    <property type="entry name" value="Hpt"/>
    <property type="match status" value="1"/>
</dbReference>
<dbReference type="Gene3D" id="1.10.287.130">
    <property type="match status" value="1"/>
</dbReference>
<dbReference type="SUPFAM" id="SSF52172">
    <property type="entry name" value="CheY-like"/>
    <property type="match status" value="2"/>
</dbReference>
<dbReference type="SMART" id="SM00091">
    <property type="entry name" value="PAS"/>
    <property type="match status" value="4"/>
</dbReference>
<dbReference type="SUPFAM" id="SSF55785">
    <property type="entry name" value="PYP-like sensor domain (PAS domain)"/>
    <property type="match status" value="4"/>
</dbReference>
<dbReference type="Gene3D" id="3.30.450.20">
    <property type="entry name" value="PAS domain"/>
    <property type="match status" value="4"/>
</dbReference>
<evidence type="ECO:0000259" key="10">
    <source>
        <dbReference type="PROSITE" id="PS50110"/>
    </source>
</evidence>
<dbReference type="Gene3D" id="1.20.120.160">
    <property type="entry name" value="HPT domain"/>
    <property type="match status" value="1"/>
</dbReference>
<dbReference type="SUPFAM" id="SSF47226">
    <property type="entry name" value="Histidine-containing phosphotransfer domain, HPT domain"/>
    <property type="match status" value="1"/>
</dbReference>
<dbReference type="Pfam" id="PF00512">
    <property type="entry name" value="HisKA"/>
    <property type="match status" value="1"/>
</dbReference>
<evidence type="ECO:0000313" key="14">
    <source>
        <dbReference type="EMBL" id="MDE8603028.1"/>
    </source>
</evidence>
<dbReference type="InterPro" id="IPR001789">
    <property type="entry name" value="Sig_transdc_resp-reg_receiver"/>
</dbReference>
<dbReference type="Pfam" id="PF08447">
    <property type="entry name" value="PAS_3"/>
    <property type="match status" value="1"/>
</dbReference>
<evidence type="ECO:0000256" key="4">
    <source>
        <dbReference type="ARBA" id="ARBA00022679"/>
    </source>
</evidence>
<dbReference type="CDD" id="cd00082">
    <property type="entry name" value="HisKA"/>
    <property type="match status" value="1"/>
</dbReference>
<dbReference type="PRINTS" id="PR00344">
    <property type="entry name" value="BCTRLSENSOR"/>
</dbReference>
<organism evidence="14 15">
    <name type="scientific">Marinomonas maritima</name>
    <dbReference type="NCBI Taxonomy" id="2940935"/>
    <lineage>
        <taxon>Bacteria</taxon>
        <taxon>Pseudomonadati</taxon>
        <taxon>Pseudomonadota</taxon>
        <taxon>Gammaproteobacteria</taxon>
        <taxon>Oceanospirillales</taxon>
        <taxon>Oceanospirillaceae</taxon>
        <taxon>Marinomonas</taxon>
    </lineage>
</organism>
<keyword evidence="4" id="KW-0808">Transferase</keyword>
<dbReference type="InterPro" id="IPR001610">
    <property type="entry name" value="PAC"/>
</dbReference>
<dbReference type="CDD" id="cd17546">
    <property type="entry name" value="REC_hyHK_CKI1_RcsC-like"/>
    <property type="match status" value="2"/>
</dbReference>
<comment type="caution">
    <text evidence="14">The sequence shown here is derived from an EMBL/GenBank/DDBJ whole genome shotgun (WGS) entry which is preliminary data.</text>
</comment>
<dbReference type="EMBL" id="JAMZEG020000002">
    <property type="protein sequence ID" value="MDE8603028.1"/>
    <property type="molecule type" value="Genomic_DNA"/>
</dbReference>
<dbReference type="InterPro" id="IPR029016">
    <property type="entry name" value="GAF-like_dom_sf"/>
</dbReference>
<evidence type="ECO:0000259" key="9">
    <source>
        <dbReference type="PROSITE" id="PS50109"/>
    </source>
</evidence>
<dbReference type="PANTHER" id="PTHR45339:SF3">
    <property type="entry name" value="HISTIDINE KINASE"/>
    <property type="match status" value="1"/>
</dbReference>
<dbReference type="Gene3D" id="3.30.450.40">
    <property type="match status" value="1"/>
</dbReference>
<dbReference type="SMART" id="SM00086">
    <property type="entry name" value="PAC"/>
    <property type="match status" value="3"/>
</dbReference>
<dbReference type="SUPFAM" id="SSF55874">
    <property type="entry name" value="ATPase domain of HSP90 chaperone/DNA topoisomerase II/histidine kinase"/>
    <property type="match status" value="1"/>
</dbReference>
<dbReference type="InterPro" id="IPR036097">
    <property type="entry name" value="HisK_dim/P_sf"/>
</dbReference>
<dbReference type="SUPFAM" id="SSF55781">
    <property type="entry name" value="GAF domain-like"/>
    <property type="match status" value="1"/>
</dbReference>
<evidence type="ECO:0000256" key="2">
    <source>
        <dbReference type="ARBA" id="ARBA00012438"/>
    </source>
</evidence>
<dbReference type="SMART" id="SM00388">
    <property type="entry name" value="HisKA"/>
    <property type="match status" value="1"/>
</dbReference>
<feature type="domain" description="Response regulatory" evidence="10">
    <location>
        <begin position="1077"/>
        <end position="1198"/>
    </location>
</feature>
<dbReference type="InterPro" id="IPR003594">
    <property type="entry name" value="HATPase_dom"/>
</dbReference>
<evidence type="ECO:0000256" key="3">
    <source>
        <dbReference type="ARBA" id="ARBA00022553"/>
    </source>
</evidence>
<gene>
    <name evidence="14" type="ORF">M3I01_008835</name>
</gene>
<dbReference type="EC" id="2.7.13.3" evidence="2"/>
<reference evidence="14" key="1">
    <citation type="submission" date="2023-01" db="EMBL/GenBank/DDBJ databases">
        <title>Psychroserpens sp. MSW6 and Marinomonas sp. RSW2, isolated from seawater.</title>
        <authorList>
            <person name="Kristyanto S."/>
            <person name="Jung J."/>
            <person name="Kim J.M."/>
            <person name="Jeon C.O."/>
        </authorList>
    </citation>
    <scope>NUCLEOTIDE SEQUENCE</scope>
    <source>
        <strain evidence="14">RSW2</strain>
    </source>
</reference>
<keyword evidence="6" id="KW-0902">Two-component regulatory system</keyword>
<dbReference type="NCBIfam" id="TIGR00229">
    <property type="entry name" value="sensory_box"/>
    <property type="match status" value="2"/>
</dbReference>
<dbReference type="Pfam" id="PF00989">
    <property type="entry name" value="PAS"/>
    <property type="match status" value="1"/>
</dbReference>
<feature type="domain" description="Histidine kinase" evidence="9">
    <location>
        <begin position="836"/>
        <end position="1057"/>
    </location>
</feature>
<dbReference type="SMART" id="SM00448">
    <property type="entry name" value="REC"/>
    <property type="match status" value="2"/>
</dbReference>
<evidence type="ECO:0000259" key="12">
    <source>
        <dbReference type="PROSITE" id="PS50113"/>
    </source>
</evidence>
<feature type="domain" description="Response regulatory" evidence="10">
    <location>
        <begin position="1234"/>
        <end position="1353"/>
    </location>
</feature>
<name>A0ABT5WDY1_9GAMM</name>
<dbReference type="Pfam" id="PF01590">
    <property type="entry name" value="GAF"/>
    <property type="match status" value="1"/>
</dbReference>
<proteinExistence type="predicted"/>
<dbReference type="InterPro" id="IPR000700">
    <property type="entry name" value="PAS-assoc_C"/>
</dbReference>
<dbReference type="InterPro" id="IPR036890">
    <property type="entry name" value="HATPase_C_sf"/>
</dbReference>
<dbReference type="Proteomes" id="UP001139522">
    <property type="component" value="Unassembled WGS sequence"/>
</dbReference>
<dbReference type="RefSeq" id="WP_255895431.1">
    <property type="nucleotide sequence ID" value="NZ_JAMZEG020000002.1"/>
</dbReference>
<feature type="domain" description="PAC" evidence="12">
    <location>
        <begin position="766"/>
        <end position="818"/>
    </location>
</feature>
<dbReference type="InterPro" id="IPR005467">
    <property type="entry name" value="His_kinase_dom"/>
</dbReference>
<evidence type="ECO:0000259" key="11">
    <source>
        <dbReference type="PROSITE" id="PS50112"/>
    </source>
</evidence>
<sequence length="1503" mass="165981">MGKLEAALKVAKSLMRMPCAGLVFQDGKVLYSGEVTGLKWDDFSRGLSYTQLLSSSRFLDVQSAPSVPLAFSNFPCLSSVIVEPLARYKASLFFLSDEPSLLEAADLEEHMTTLLDLFSTLLETTSPPPEAGQALISYKDLIRLNNNVPVLIALVNKDLRYEFINDTYEQRFSIQKDNVVGRHVKEHIPFDSNPTIKARFEETLQGKPSRFQYEVRQGSDNELRFIGAYCVPRIDQGEVTGLYLCMQDVTAQRRTLHTLKCLHEVTANTCLSLDEKLQRILQVGAEQFALPIGLISSIEGESYRVEYSHTPNGEVLPGAVFELGNTYCVHTLGSDLPTSYFHTAMSDIKEHPCYQNFGLEAYIGIVVYVGGKRWGTLNFSSPNPKKKAFGDDDYEVMKLLAQWVGNEITRQQSEVKLTGAERQQRLILEAVHEGIFGVNNEGVITFANSAACKILGYSLDELLNNTLFTLLSHRDENGALYSSELSPIHKTLKTGESSQARGEYFGRNGDVSFVCEYTCIAMRSEQGDVEGAVISFQDRTEQMDAESEFHEQKMLFESLFLNAPEAIVMVGNDRKIKMINPAFTELFGYDLDDVLEESTKMLYANESDFIKRGSAYGDDPKSVLNRYRVSYKSKQGHIIHTETIGSMVPNPDGGLGGYIGHIRDVSERLEVEQKMIDTNLRLSIAADAAGIGVWELDLADHTLHWDDWMYRLYSASKEENVSPLQIWEACVLPEDKVRLEKVLALLEEDVVNGKIEKNMSSISKYLDTDFRVVRQDGQNRYLKSNAAVVFDEAGKPSRLIGVNMDITSGKETEVVLREASKQAMAASKAKSDFLATMSHEIRTPLNGVLGMAELLSSTRLDSEQNEQLRILKESGESLLSLINDLLDFSKIEAGHLSIEKMDFDLEKSIYDIARLLMVKAEEKGIDLLIEYDDNCPRFLVGDVFRIKQILINLMSNAIKFTNVGHVLVSTKGVVNQQGIVSVTINVTDTGVGVAKDVQSCLFDAFVQADSSTTRKFGGTGLGLAITKQLIGLMHGDISLLSELGVGSTFTVHFTLPESHAMPKIETVVNESLLVGKKALVVDDNETNLTILRNQLKSCGIDADMDISPVDALFHIKQAIDSGAPYDIIVLDYMMPELDGLMLAELIRVESKSLVQPILLMTSSAGVLSQEELSVAGINVCIAKPMGGASLKKGLISALSSGSIGQQFSSGELSRSDNEQDKKFDSNGGALRKGVILVVEDMKANMAVARGILTKLGFDVFEAEDGAIGIEKWEAHHPDLIFMDLHMPVMDGLSAMRRIRQVEKSGDGKRVPIVALTADIMPATLSEVLRAGGDGLVPKPFKQKELIEMLDKWLSVDQSSVVVSEDKSEPIETSVFDVQSNEVIDVQSNEVIDESVLNDLKSILGDDYLLLIDAFFSDADGIIDSFNKMVEKVDMPDYTSVSQLSHSLKSISQNVGAMTLSSMAAQLELESRQDDVPKLQAKLGALIVMYQNVKNELQRIAAGL</sequence>
<dbReference type="Gene3D" id="3.40.50.2300">
    <property type="match status" value="2"/>
</dbReference>
<dbReference type="InterPro" id="IPR011006">
    <property type="entry name" value="CheY-like_superfamily"/>
</dbReference>
<feature type="modified residue" description="Phosphohistidine" evidence="7">
    <location>
        <position position="1445"/>
    </location>
</feature>
<feature type="modified residue" description="4-aspartylphosphate" evidence="8">
    <location>
        <position position="1283"/>
    </location>
</feature>
<evidence type="ECO:0000313" key="15">
    <source>
        <dbReference type="Proteomes" id="UP001139522"/>
    </source>
</evidence>
<feature type="modified residue" description="4-aspartylphosphate" evidence="8">
    <location>
        <position position="1131"/>
    </location>
</feature>
<evidence type="ECO:0000259" key="13">
    <source>
        <dbReference type="PROSITE" id="PS50894"/>
    </source>
</evidence>
<dbReference type="InterPro" id="IPR013656">
    <property type="entry name" value="PAS_4"/>
</dbReference>
<dbReference type="SUPFAM" id="SSF47384">
    <property type="entry name" value="Homodimeric domain of signal transducing histidine kinase"/>
    <property type="match status" value="1"/>
</dbReference>
<dbReference type="InterPro" id="IPR035965">
    <property type="entry name" value="PAS-like_dom_sf"/>
</dbReference>
<dbReference type="Pfam" id="PF13188">
    <property type="entry name" value="PAS_8"/>
    <property type="match status" value="1"/>
</dbReference>
<keyword evidence="15" id="KW-1185">Reference proteome</keyword>
<dbReference type="CDD" id="cd00130">
    <property type="entry name" value="PAS"/>
    <property type="match status" value="4"/>
</dbReference>
<dbReference type="InterPro" id="IPR000014">
    <property type="entry name" value="PAS"/>
</dbReference>
<feature type="domain" description="PAS" evidence="11">
    <location>
        <begin position="420"/>
        <end position="495"/>
    </location>
</feature>
<dbReference type="Pfam" id="PF02518">
    <property type="entry name" value="HATPase_c"/>
    <property type="match status" value="1"/>
</dbReference>
<keyword evidence="5" id="KW-0418">Kinase</keyword>
<dbReference type="Pfam" id="PF00072">
    <property type="entry name" value="Response_reg"/>
    <property type="match status" value="2"/>
</dbReference>
<dbReference type="CDD" id="cd16922">
    <property type="entry name" value="HATPase_EvgS-ArcB-TorS-like"/>
    <property type="match status" value="1"/>
</dbReference>